<dbReference type="Gene3D" id="3.80.10.10">
    <property type="entry name" value="Ribonuclease Inhibitor"/>
    <property type="match status" value="1"/>
</dbReference>
<dbReference type="InterPro" id="IPR032675">
    <property type="entry name" value="LRR_dom_sf"/>
</dbReference>
<dbReference type="EMBL" id="JAHUZN010000011">
    <property type="protein sequence ID" value="KAG8479443.1"/>
    <property type="molecule type" value="Genomic_DNA"/>
</dbReference>
<evidence type="ECO:0000313" key="1">
    <source>
        <dbReference type="EMBL" id="KAG8479443.1"/>
    </source>
</evidence>
<dbReference type="Proteomes" id="UP000701853">
    <property type="component" value="Chromosome 11"/>
</dbReference>
<comment type="caution">
    <text evidence="1">The sequence shown here is derived from an EMBL/GenBank/DDBJ whole genome shotgun (WGS) entry which is preliminary data.</text>
</comment>
<dbReference type="SUPFAM" id="SSF52058">
    <property type="entry name" value="L domain-like"/>
    <property type="match status" value="1"/>
</dbReference>
<dbReference type="AlphaFoldDB" id="A0A8J5Y7W4"/>
<accession>A0A8J5Y7W4</accession>
<evidence type="ECO:0000313" key="2">
    <source>
        <dbReference type="Proteomes" id="UP000701853"/>
    </source>
</evidence>
<keyword evidence="2" id="KW-1185">Reference proteome</keyword>
<gene>
    <name evidence="1" type="ORF">CXB51_029209</name>
</gene>
<organism evidence="1 2">
    <name type="scientific">Gossypium anomalum</name>
    <dbReference type="NCBI Taxonomy" id="47600"/>
    <lineage>
        <taxon>Eukaryota</taxon>
        <taxon>Viridiplantae</taxon>
        <taxon>Streptophyta</taxon>
        <taxon>Embryophyta</taxon>
        <taxon>Tracheophyta</taxon>
        <taxon>Spermatophyta</taxon>
        <taxon>Magnoliopsida</taxon>
        <taxon>eudicotyledons</taxon>
        <taxon>Gunneridae</taxon>
        <taxon>Pentapetalae</taxon>
        <taxon>rosids</taxon>
        <taxon>malvids</taxon>
        <taxon>Malvales</taxon>
        <taxon>Malvaceae</taxon>
        <taxon>Malvoideae</taxon>
        <taxon>Gossypium</taxon>
    </lineage>
</organism>
<proteinExistence type="predicted"/>
<name>A0A8J5Y7W4_9ROSI</name>
<reference evidence="1 2" key="1">
    <citation type="journal article" date="2021" name="bioRxiv">
        <title>The Gossypium anomalum genome as a resource for cotton improvement and evolutionary analysis of hybrid incompatibility.</title>
        <authorList>
            <person name="Grover C.E."/>
            <person name="Yuan D."/>
            <person name="Arick M.A."/>
            <person name="Miller E.R."/>
            <person name="Hu G."/>
            <person name="Peterson D.G."/>
            <person name="Wendel J.F."/>
            <person name="Udall J.A."/>
        </authorList>
    </citation>
    <scope>NUCLEOTIDE SEQUENCE [LARGE SCALE GENOMIC DNA]</scope>
    <source>
        <strain evidence="1">JFW-Udall</strain>
        <tissue evidence="1">Leaf</tissue>
    </source>
</reference>
<sequence length="208" mass="23338">METNIKELPSSIGNHTRLKILNLKDCNLCDQYIPADTFRLSSLEEIDLGGNSFIGMSSCLTQSYKLEFLRLSDCLALKSLSELLTRIKYVRIDCASLGAYPSKVCISECSAHIFRVNFFRRDGPIDAQTYMKTRLKNGLVKKEVTLGLRKIFLWKFGMIVKGWELLLVCAALLSVMMLRGMNDSCVELLPVMEIVDKTSTGVAGLPRV</sequence>
<protein>
    <submittedName>
        <fullName evidence="1">Uncharacterized protein</fullName>
    </submittedName>
</protein>
<dbReference type="OrthoDB" id="999528at2759"/>